<accession>A0A9Q3C5G3</accession>
<organism evidence="2 3">
    <name type="scientific">Austropuccinia psidii MF-1</name>
    <dbReference type="NCBI Taxonomy" id="1389203"/>
    <lineage>
        <taxon>Eukaryota</taxon>
        <taxon>Fungi</taxon>
        <taxon>Dikarya</taxon>
        <taxon>Basidiomycota</taxon>
        <taxon>Pucciniomycotina</taxon>
        <taxon>Pucciniomycetes</taxon>
        <taxon>Pucciniales</taxon>
        <taxon>Sphaerophragmiaceae</taxon>
        <taxon>Austropuccinia</taxon>
    </lineage>
</organism>
<reference evidence="2" key="1">
    <citation type="submission" date="2021-03" db="EMBL/GenBank/DDBJ databases">
        <title>Draft genome sequence of rust myrtle Austropuccinia psidii MF-1, a brazilian biotype.</title>
        <authorList>
            <person name="Quecine M.C."/>
            <person name="Pachon D.M.R."/>
            <person name="Bonatelli M.L."/>
            <person name="Correr F.H."/>
            <person name="Franceschini L.M."/>
            <person name="Leite T.F."/>
            <person name="Margarido G.R.A."/>
            <person name="Almeida C.A."/>
            <person name="Ferrarezi J.A."/>
            <person name="Labate C.A."/>
        </authorList>
    </citation>
    <scope>NUCLEOTIDE SEQUENCE</scope>
    <source>
        <strain evidence="2">MF-1</strain>
    </source>
</reference>
<evidence type="ECO:0000313" key="2">
    <source>
        <dbReference type="EMBL" id="MBW0477574.1"/>
    </source>
</evidence>
<feature type="compositionally biased region" description="Basic residues" evidence="1">
    <location>
        <begin position="1"/>
        <end position="15"/>
    </location>
</feature>
<comment type="caution">
    <text evidence="2">The sequence shown here is derived from an EMBL/GenBank/DDBJ whole genome shotgun (WGS) entry which is preliminary data.</text>
</comment>
<name>A0A9Q3C5G3_9BASI</name>
<proteinExistence type="predicted"/>
<dbReference type="EMBL" id="AVOT02004862">
    <property type="protein sequence ID" value="MBW0477574.1"/>
    <property type="molecule type" value="Genomic_DNA"/>
</dbReference>
<feature type="region of interest" description="Disordered" evidence="1">
    <location>
        <begin position="1"/>
        <end position="35"/>
    </location>
</feature>
<sequence length="132" mass="15308">MSHQRLPAHRHKRNTHLPGINRNRINNKFNVGEPRGKETITIHKDAQTNHSSDHQPITMSYDMKTDDQHITEAKWVLNPRKIDQERLKTDVLGKIAMDPPTQGSQDQKCNTKIKIIKEAYEKQGKCINSKKH</sequence>
<dbReference type="Proteomes" id="UP000765509">
    <property type="component" value="Unassembled WGS sequence"/>
</dbReference>
<evidence type="ECO:0000313" key="3">
    <source>
        <dbReference type="Proteomes" id="UP000765509"/>
    </source>
</evidence>
<gene>
    <name evidence="2" type="ORF">O181_017289</name>
</gene>
<keyword evidence="3" id="KW-1185">Reference proteome</keyword>
<evidence type="ECO:0000256" key="1">
    <source>
        <dbReference type="SAM" id="MobiDB-lite"/>
    </source>
</evidence>
<protein>
    <submittedName>
        <fullName evidence="2">Uncharacterized protein</fullName>
    </submittedName>
</protein>
<dbReference type="AlphaFoldDB" id="A0A9Q3C5G3"/>